<gene>
    <name evidence="3" type="ORF">CLV34_0680</name>
</gene>
<keyword evidence="2" id="KW-0472">Membrane</keyword>
<evidence type="ECO:0008006" key="5">
    <source>
        <dbReference type="Google" id="ProtNLM"/>
    </source>
</evidence>
<evidence type="ECO:0000256" key="2">
    <source>
        <dbReference type="SAM" id="Phobius"/>
    </source>
</evidence>
<evidence type="ECO:0000313" key="4">
    <source>
        <dbReference type="Proteomes" id="UP000231586"/>
    </source>
</evidence>
<sequence length="294" mass="30229">MASSVTARPVRGVRGIGLFTIIVGIVFMAAGAVTYGMVTSQLRDENITVSDDADFLAGHRVQDPLTAYSQAEVINKHALEISGGKTYAELAQDDPKRDTVMNASFLRASLFTSVVAFGVAAFVFAMGFFFILFGIAFRRLGRGDVTVLGVVPADQVPTQTDPAPVAPAAVAPVATPVAPPVRESYQSVPGTTAGAAARAEATPVVAASEPVAPTAVSPAVPAADTPSAAPVQANPVVDRAVPVDDQVRPVDDPPVADDLPADEEVRGLQNRADGTTDDGTTDDGGTAPGRHTSL</sequence>
<evidence type="ECO:0000313" key="3">
    <source>
        <dbReference type="EMBL" id="PJI94832.1"/>
    </source>
</evidence>
<dbReference type="Proteomes" id="UP000231586">
    <property type="component" value="Unassembled WGS sequence"/>
</dbReference>
<dbReference type="RefSeq" id="WP_211289333.1">
    <property type="nucleotide sequence ID" value="NZ_PGTZ01000006.1"/>
</dbReference>
<feature type="transmembrane region" description="Helical" evidence="2">
    <location>
        <begin position="110"/>
        <end position="133"/>
    </location>
</feature>
<feature type="region of interest" description="Disordered" evidence="1">
    <location>
        <begin position="216"/>
        <end position="294"/>
    </location>
</feature>
<keyword evidence="2" id="KW-0812">Transmembrane</keyword>
<evidence type="ECO:0000256" key="1">
    <source>
        <dbReference type="SAM" id="MobiDB-lite"/>
    </source>
</evidence>
<organism evidence="3 4">
    <name type="scientific">Luteimicrobium subarcticum</name>
    <dbReference type="NCBI Taxonomy" id="620910"/>
    <lineage>
        <taxon>Bacteria</taxon>
        <taxon>Bacillati</taxon>
        <taxon>Actinomycetota</taxon>
        <taxon>Actinomycetes</taxon>
        <taxon>Micrococcales</taxon>
        <taxon>Luteimicrobium</taxon>
    </lineage>
</organism>
<feature type="compositionally biased region" description="Basic and acidic residues" evidence="1">
    <location>
        <begin position="241"/>
        <end position="251"/>
    </location>
</feature>
<dbReference type="AlphaFoldDB" id="A0A2M8WV82"/>
<comment type="caution">
    <text evidence="3">The sequence shown here is derived from an EMBL/GenBank/DDBJ whole genome shotgun (WGS) entry which is preliminary data.</text>
</comment>
<feature type="compositionally biased region" description="Low complexity" evidence="1">
    <location>
        <begin position="216"/>
        <end position="240"/>
    </location>
</feature>
<keyword evidence="2" id="KW-1133">Transmembrane helix</keyword>
<accession>A0A2M8WV82</accession>
<dbReference type="EMBL" id="PGTZ01000006">
    <property type="protein sequence ID" value="PJI94832.1"/>
    <property type="molecule type" value="Genomic_DNA"/>
</dbReference>
<name>A0A2M8WV82_9MICO</name>
<protein>
    <recommendedName>
        <fullName evidence="5">Aromatic ring-opening dioxygenase LigA</fullName>
    </recommendedName>
</protein>
<keyword evidence="4" id="KW-1185">Reference proteome</keyword>
<feature type="transmembrane region" description="Helical" evidence="2">
    <location>
        <begin position="12"/>
        <end position="38"/>
    </location>
</feature>
<reference evidence="3 4" key="1">
    <citation type="submission" date="2017-11" db="EMBL/GenBank/DDBJ databases">
        <title>Genomic Encyclopedia of Archaeal and Bacterial Type Strains, Phase II (KMG-II): From Individual Species to Whole Genera.</title>
        <authorList>
            <person name="Goeker M."/>
        </authorList>
    </citation>
    <scope>NUCLEOTIDE SEQUENCE [LARGE SCALE GENOMIC DNA]</scope>
    <source>
        <strain evidence="3 4">DSM 22413</strain>
    </source>
</reference>
<proteinExistence type="predicted"/>